<feature type="transmembrane region" description="Helical" evidence="1">
    <location>
        <begin position="89"/>
        <end position="110"/>
    </location>
</feature>
<protein>
    <submittedName>
        <fullName evidence="3">MARVEL domain-containing protein</fullName>
    </submittedName>
</protein>
<proteinExistence type="predicted"/>
<evidence type="ECO:0000256" key="1">
    <source>
        <dbReference type="SAM" id="Phobius"/>
    </source>
</evidence>
<feature type="transmembrane region" description="Helical" evidence="1">
    <location>
        <begin position="242"/>
        <end position="265"/>
    </location>
</feature>
<feature type="transmembrane region" description="Helical" evidence="1">
    <location>
        <begin position="116"/>
        <end position="142"/>
    </location>
</feature>
<feature type="transmembrane region" description="Helical" evidence="1">
    <location>
        <begin position="34"/>
        <end position="51"/>
    </location>
</feature>
<dbReference type="Proteomes" id="UP000492821">
    <property type="component" value="Unassembled WGS sequence"/>
</dbReference>
<evidence type="ECO:0000313" key="2">
    <source>
        <dbReference type="Proteomes" id="UP000492821"/>
    </source>
</evidence>
<name>A0A7E4UNP1_PANRE</name>
<dbReference type="WBParaSite" id="Pan_g10928.t1">
    <property type="protein sequence ID" value="Pan_g10928.t1"/>
    <property type="gene ID" value="Pan_g10928"/>
</dbReference>
<dbReference type="AlphaFoldDB" id="A0A7E4UNP1"/>
<organism evidence="2 3">
    <name type="scientific">Panagrellus redivivus</name>
    <name type="common">Microworm</name>
    <dbReference type="NCBI Taxonomy" id="6233"/>
    <lineage>
        <taxon>Eukaryota</taxon>
        <taxon>Metazoa</taxon>
        <taxon>Ecdysozoa</taxon>
        <taxon>Nematoda</taxon>
        <taxon>Chromadorea</taxon>
        <taxon>Rhabditida</taxon>
        <taxon>Tylenchina</taxon>
        <taxon>Panagrolaimomorpha</taxon>
        <taxon>Panagrolaimoidea</taxon>
        <taxon>Panagrolaimidae</taxon>
        <taxon>Panagrellus</taxon>
    </lineage>
</organism>
<feature type="transmembrane region" description="Helical" evidence="1">
    <location>
        <begin position="198"/>
        <end position="221"/>
    </location>
</feature>
<keyword evidence="1" id="KW-0472">Membrane</keyword>
<sequence length="303" mass="35185">MEKAKRIEVQPIYVLLSPYACQNNKTVDFIAKHGNLFFAIVFVISMILLRLNTNDNSWIAFLPQFIFFSLAYMTGCISNNKWFQLIQILITFLFTLPYTICAIDFAWISFDEKHYTAAYLVSFVSFIPFLMVVYSTVIHLVYRKHYVRDLCTPQSVSILNFVDFFYGLVFCVCLPGVFPLLLWLQASHQENSASDFSWFEWACVSSFVTSYLVWVYIDVVYRNRSKSMKPLSYVQIDSDGRAWFSVCGCIAHIFKMVGLCFLWLFCCCGLCCNVNKLVRRNLPNVNPEEPQKLPLKPLPKMMV</sequence>
<feature type="transmembrane region" description="Helical" evidence="1">
    <location>
        <begin position="57"/>
        <end position="77"/>
    </location>
</feature>
<reference evidence="2" key="1">
    <citation type="journal article" date="2013" name="Genetics">
        <title>The draft genome and transcriptome of Panagrellus redivivus are shaped by the harsh demands of a free-living lifestyle.</title>
        <authorList>
            <person name="Srinivasan J."/>
            <person name="Dillman A.R."/>
            <person name="Macchietto M.G."/>
            <person name="Heikkinen L."/>
            <person name="Lakso M."/>
            <person name="Fracchia K.M."/>
            <person name="Antoshechkin I."/>
            <person name="Mortazavi A."/>
            <person name="Wong G."/>
            <person name="Sternberg P.W."/>
        </authorList>
    </citation>
    <scope>NUCLEOTIDE SEQUENCE [LARGE SCALE GENOMIC DNA]</scope>
    <source>
        <strain evidence="2">MT8872</strain>
    </source>
</reference>
<keyword evidence="1" id="KW-1133">Transmembrane helix</keyword>
<reference evidence="3" key="2">
    <citation type="submission" date="2020-10" db="UniProtKB">
        <authorList>
            <consortium name="WormBaseParasite"/>
        </authorList>
    </citation>
    <scope>IDENTIFICATION</scope>
</reference>
<evidence type="ECO:0000313" key="3">
    <source>
        <dbReference type="WBParaSite" id="Pan_g10928.t1"/>
    </source>
</evidence>
<keyword evidence="2" id="KW-1185">Reference proteome</keyword>
<feature type="transmembrane region" description="Helical" evidence="1">
    <location>
        <begin position="163"/>
        <end position="186"/>
    </location>
</feature>
<accession>A0A7E4UNP1</accession>
<keyword evidence="1" id="KW-0812">Transmembrane</keyword>